<evidence type="ECO:0000256" key="1">
    <source>
        <dbReference type="ARBA" id="ARBA00023002"/>
    </source>
</evidence>
<feature type="active site" description="Cysteine sulfenic acid (-SOH) intermediate; for peroxidase activity" evidence="3">
    <location>
        <position position="44"/>
    </location>
</feature>
<dbReference type="InterPro" id="IPR050455">
    <property type="entry name" value="Tpx_Peroxidase_subfamily"/>
</dbReference>
<dbReference type="CDD" id="cd03018">
    <property type="entry name" value="PRX_AhpE_like"/>
    <property type="match status" value="1"/>
</dbReference>
<evidence type="ECO:0000256" key="3">
    <source>
        <dbReference type="PIRSR" id="PIRSR000239-1"/>
    </source>
</evidence>
<comment type="caution">
    <text evidence="5">The sequence shown here is derived from an EMBL/GenBank/DDBJ whole genome shotgun (WGS) entry which is preliminary data.</text>
</comment>
<dbReference type="InterPro" id="IPR000866">
    <property type="entry name" value="AhpC/TSA"/>
</dbReference>
<gene>
    <name evidence="5" type="ORF">ENX73_03820</name>
</gene>
<keyword evidence="1" id="KW-0560">Oxidoreductase</keyword>
<sequence length="156" mass="17569">MLKVGEMAKDFELYDMDLKVRSLKEFKDKNVVLAFYPGAFTSVCQKEMCTFRDSLANLGKLNAQIVGVSVDGPFANKAFAQQNMLKFPLLCDFERKVSKAYGGIHENFAGMKGYSVSKRSVFVIDKNGKIAYIWISEDPGKEPDYAEIEKVLSTLR</sequence>
<keyword evidence="2" id="KW-0676">Redox-active center</keyword>
<dbReference type="InterPro" id="IPR024706">
    <property type="entry name" value="Peroxiredoxin_AhpC-typ"/>
</dbReference>
<protein>
    <submittedName>
        <fullName evidence="5">Peroxiredoxin</fullName>
    </submittedName>
</protein>
<accession>A0A7V3REQ5</accession>
<dbReference type="InterPro" id="IPR036249">
    <property type="entry name" value="Thioredoxin-like_sf"/>
</dbReference>
<proteinExistence type="predicted"/>
<dbReference type="PROSITE" id="PS51352">
    <property type="entry name" value="THIOREDOXIN_2"/>
    <property type="match status" value="1"/>
</dbReference>
<dbReference type="PANTHER" id="PTHR43110">
    <property type="entry name" value="THIOL PEROXIDASE"/>
    <property type="match status" value="1"/>
</dbReference>
<dbReference type="SUPFAM" id="SSF52833">
    <property type="entry name" value="Thioredoxin-like"/>
    <property type="match status" value="1"/>
</dbReference>
<dbReference type="PANTHER" id="PTHR43110:SF1">
    <property type="entry name" value="THIOL PEROXIDASE"/>
    <property type="match status" value="1"/>
</dbReference>
<organism evidence="5">
    <name type="scientific">Mesoaciditoga lauensis</name>
    <dbReference type="NCBI Taxonomy" id="1495039"/>
    <lineage>
        <taxon>Bacteria</taxon>
        <taxon>Thermotogati</taxon>
        <taxon>Thermotogota</taxon>
        <taxon>Thermotogae</taxon>
        <taxon>Mesoaciditogales</taxon>
        <taxon>Mesoaciditogaceae</taxon>
        <taxon>Mesoaciditoga</taxon>
    </lineage>
</organism>
<dbReference type="InterPro" id="IPR013766">
    <property type="entry name" value="Thioredoxin_domain"/>
</dbReference>
<evidence type="ECO:0000259" key="4">
    <source>
        <dbReference type="PROSITE" id="PS51352"/>
    </source>
</evidence>
<name>A0A7V3REQ5_9BACT</name>
<reference evidence="5" key="1">
    <citation type="journal article" date="2020" name="mSystems">
        <title>Genome- and Community-Level Interaction Insights into Carbon Utilization and Element Cycling Functions of Hydrothermarchaeota in Hydrothermal Sediment.</title>
        <authorList>
            <person name="Zhou Z."/>
            <person name="Liu Y."/>
            <person name="Xu W."/>
            <person name="Pan J."/>
            <person name="Luo Z.H."/>
            <person name="Li M."/>
        </authorList>
    </citation>
    <scope>NUCLEOTIDE SEQUENCE [LARGE SCALE GENOMIC DNA]</scope>
    <source>
        <strain evidence="5">SpSt-966</strain>
    </source>
</reference>
<dbReference type="Gene3D" id="3.40.30.10">
    <property type="entry name" value="Glutaredoxin"/>
    <property type="match status" value="1"/>
</dbReference>
<dbReference type="PIRSF" id="PIRSF000239">
    <property type="entry name" value="AHPC"/>
    <property type="match status" value="1"/>
</dbReference>
<evidence type="ECO:0000313" key="5">
    <source>
        <dbReference type="EMBL" id="HGE75233.1"/>
    </source>
</evidence>
<dbReference type="Pfam" id="PF00578">
    <property type="entry name" value="AhpC-TSA"/>
    <property type="match status" value="1"/>
</dbReference>
<dbReference type="EMBL" id="DTPE01000163">
    <property type="protein sequence ID" value="HGE75233.1"/>
    <property type="molecule type" value="Genomic_DNA"/>
</dbReference>
<dbReference type="GO" id="GO:0016209">
    <property type="term" value="F:antioxidant activity"/>
    <property type="evidence" value="ECO:0007669"/>
    <property type="project" value="InterPro"/>
</dbReference>
<evidence type="ECO:0000256" key="2">
    <source>
        <dbReference type="ARBA" id="ARBA00023284"/>
    </source>
</evidence>
<dbReference type="AlphaFoldDB" id="A0A7V3REQ5"/>
<dbReference type="GO" id="GO:0016491">
    <property type="term" value="F:oxidoreductase activity"/>
    <property type="evidence" value="ECO:0007669"/>
    <property type="project" value="UniProtKB-KW"/>
</dbReference>
<feature type="domain" description="Thioredoxin" evidence="4">
    <location>
        <begin position="2"/>
        <end position="156"/>
    </location>
</feature>